<keyword evidence="1" id="KW-0812">Transmembrane</keyword>
<dbReference type="Proteomes" id="UP000769528">
    <property type="component" value="Unassembled WGS sequence"/>
</dbReference>
<gene>
    <name evidence="3" type="ORF">WICMUC_004531</name>
</gene>
<dbReference type="Gene3D" id="2.60.200.20">
    <property type="match status" value="1"/>
</dbReference>
<sequence length="220" mass="25057">MINIREFDLETVIENGGTMIIGRASSSNCLRKQNSRKEQSNNLLFREKTVSKTHCYLYVQRIDENNDYSVVISDAKSQHGTVLNKKPLWHIGTDLKNGDIIGLVVSTIRDGVTKCKIELVYERIGDRITFSKLQGTKNTGIVDSKKRSFEEVDYKRDPEKDESEDKQELQVEHKRKRFRIIDQEHNNSSIIKRATIAGTIGAVIGAGLTFTTLVYYGKML</sequence>
<dbReference type="CDD" id="cd00060">
    <property type="entry name" value="FHA"/>
    <property type="match status" value="1"/>
</dbReference>
<feature type="domain" description="FHA" evidence="2">
    <location>
        <begin position="19"/>
        <end position="88"/>
    </location>
</feature>
<keyword evidence="1" id="KW-0472">Membrane</keyword>
<organism evidence="3 4">
    <name type="scientific">Wickerhamomyces mucosus</name>
    <dbReference type="NCBI Taxonomy" id="1378264"/>
    <lineage>
        <taxon>Eukaryota</taxon>
        <taxon>Fungi</taxon>
        <taxon>Dikarya</taxon>
        <taxon>Ascomycota</taxon>
        <taxon>Saccharomycotina</taxon>
        <taxon>Saccharomycetes</taxon>
        <taxon>Phaffomycetales</taxon>
        <taxon>Wickerhamomycetaceae</taxon>
        <taxon>Wickerhamomyces</taxon>
    </lineage>
</organism>
<name>A0A9P8PGI1_9ASCO</name>
<dbReference type="SMART" id="SM00240">
    <property type="entry name" value="FHA"/>
    <property type="match status" value="1"/>
</dbReference>
<reference evidence="3" key="2">
    <citation type="submission" date="2021-01" db="EMBL/GenBank/DDBJ databases">
        <authorList>
            <person name="Schikora-Tamarit M.A."/>
        </authorList>
    </citation>
    <scope>NUCLEOTIDE SEQUENCE</scope>
    <source>
        <strain evidence="3">CBS6341</strain>
    </source>
</reference>
<dbReference type="InterPro" id="IPR000253">
    <property type="entry name" value="FHA_dom"/>
</dbReference>
<evidence type="ECO:0000313" key="3">
    <source>
        <dbReference type="EMBL" id="KAH3671813.1"/>
    </source>
</evidence>
<reference evidence="3" key="1">
    <citation type="journal article" date="2021" name="Open Biol.">
        <title>Shared evolutionary footprints suggest mitochondrial oxidative damage underlies multiple complex I losses in fungi.</title>
        <authorList>
            <person name="Schikora-Tamarit M.A."/>
            <person name="Marcet-Houben M."/>
            <person name="Nosek J."/>
            <person name="Gabaldon T."/>
        </authorList>
    </citation>
    <scope>NUCLEOTIDE SEQUENCE</scope>
    <source>
        <strain evidence="3">CBS6341</strain>
    </source>
</reference>
<keyword evidence="1" id="KW-1133">Transmembrane helix</keyword>
<dbReference type="SUPFAM" id="SSF49879">
    <property type="entry name" value="SMAD/FHA domain"/>
    <property type="match status" value="1"/>
</dbReference>
<dbReference type="PROSITE" id="PS50006">
    <property type="entry name" value="FHA_DOMAIN"/>
    <property type="match status" value="1"/>
</dbReference>
<evidence type="ECO:0000259" key="2">
    <source>
        <dbReference type="PROSITE" id="PS50006"/>
    </source>
</evidence>
<proteinExistence type="predicted"/>
<protein>
    <recommendedName>
        <fullName evidence="2">FHA domain-containing protein</fullName>
    </recommendedName>
</protein>
<dbReference type="AlphaFoldDB" id="A0A9P8PGI1"/>
<evidence type="ECO:0000256" key="1">
    <source>
        <dbReference type="SAM" id="Phobius"/>
    </source>
</evidence>
<evidence type="ECO:0000313" key="4">
    <source>
        <dbReference type="Proteomes" id="UP000769528"/>
    </source>
</evidence>
<dbReference type="EMBL" id="JAEUBF010001263">
    <property type="protein sequence ID" value="KAH3671813.1"/>
    <property type="molecule type" value="Genomic_DNA"/>
</dbReference>
<feature type="transmembrane region" description="Helical" evidence="1">
    <location>
        <begin position="196"/>
        <end position="216"/>
    </location>
</feature>
<keyword evidence="4" id="KW-1185">Reference proteome</keyword>
<dbReference type="Pfam" id="PF00498">
    <property type="entry name" value="FHA"/>
    <property type="match status" value="1"/>
</dbReference>
<comment type="caution">
    <text evidence="3">The sequence shown here is derived from an EMBL/GenBank/DDBJ whole genome shotgun (WGS) entry which is preliminary data.</text>
</comment>
<accession>A0A9P8PGI1</accession>
<dbReference type="InterPro" id="IPR008984">
    <property type="entry name" value="SMAD_FHA_dom_sf"/>
</dbReference>